<feature type="signal peptide" evidence="2">
    <location>
        <begin position="1"/>
        <end position="22"/>
    </location>
</feature>
<dbReference type="RefSeq" id="WP_344448652.1">
    <property type="nucleotide sequence ID" value="NZ_BAAATZ010000003.1"/>
</dbReference>
<dbReference type="Gene3D" id="2.30.180.10">
    <property type="entry name" value="FAS1 domain"/>
    <property type="match status" value="1"/>
</dbReference>
<feature type="region of interest" description="Disordered" evidence="1">
    <location>
        <begin position="22"/>
        <end position="57"/>
    </location>
</feature>
<keyword evidence="2" id="KW-0732">Signal</keyword>
<sequence>MKRAVLAVGIATVLGLGTAACGGDPEDSMSPNTQPPVSPGTTQTVPAATPTQAADDQIVGPGCAALPTSGPGSPEELKDKPVATAVGETPDLSTLATAVKKAGLAETLNSAKDITVFAPTNQAFAKIPEADLNKILADKQQLTDLLKYHVVEGRKTPTEMASGSFKTLQGGTLTTSGSGTDYTVGDAKVVCGNLQTENAAVYLIDTVLTPPPASPTSAPS</sequence>
<dbReference type="PROSITE" id="PS51257">
    <property type="entry name" value="PROKAR_LIPOPROTEIN"/>
    <property type="match status" value="1"/>
</dbReference>
<dbReference type="Proteomes" id="UP001501842">
    <property type="component" value="Unassembled WGS sequence"/>
</dbReference>
<dbReference type="SMART" id="SM00554">
    <property type="entry name" value="FAS1"/>
    <property type="match status" value="1"/>
</dbReference>
<feature type="chain" id="PRO_5046335777" evidence="2">
    <location>
        <begin position="23"/>
        <end position="220"/>
    </location>
</feature>
<dbReference type="Pfam" id="PF02469">
    <property type="entry name" value="Fasciclin"/>
    <property type="match status" value="1"/>
</dbReference>
<accession>A0ABP6GE68</accession>
<gene>
    <name evidence="4" type="ORF">GCM10010439_07060</name>
</gene>
<dbReference type="SUPFAM" id="SSF82153">
    <property type="entry name" value="FAS1 domain"/>
    <property type="match status" value="1"/>
</dbReference>
<evidence type="ECO:0000256" key="1">
    <source>
        <dbReference type="SAM" id="MobiDB-lite"/>
    </source>
</evidence>
<reference evidence="5" key="1">
    <citation type="journal article" date="2019" name="Int. J. Syst. Evol. Microbiol.">
        <title>The Global Catalogue of Microorganisms (GCM) 10K type strain sequencing project: providing services to taxonomists for standard genome sequencing and annotation.</title>
        <authorList>
            <consortium name="The Broad Institute Genomics Platform"/>
            <consortium name="The Broad Institute Genome Sequencing Center for Infectious Disease"/>
            <person name="Wu L."/>
            <person name="Ma J."/>
        </authorList>
    </citation>
    <scope>NUCLEOTIDE SEQUENCE [LARGE SCALE GENOMIC DNA]</scope>
    <source>
        <strain evidence="5">JCM 8201</strain>
    </source>
</reference>
<dbReference type="PROSITE" id="PS50213">
    <property type="entry name" value="FAS1"/>
    <property type="match status" value="1"/>
</dbReference>
<evidence type="ECO:0000313" key="4">
    <source>
        <dbReference type="EMBL" id="GAA2720044.1"/>
    </source>
</evidence>
<dbReference type="EMBL" id="BAAATZ010000003">
    <property type="protein sequence ID" value="GAA2720044.1"/>
    <property type="molecule type" value="Genomic_DNA"/>
</dbReference>
<organism evidence="4 5">
    <name type="scientific">Actinocorallia aurantiaca</name>
    <dbReference type="NCBI Taxonomy" id="46204"/>
    <lineage>
        <taxon>Bacteria</taxon>
        <taxon>Bacillati</taxon>
        <taxon>Actinomycetota</taxon>
        <taxon>Actinomycetes</taxon>
        <taxon>Streptosporangiales</taxon>
        <taxon>Thermomonosporaceae</taxon>
        <taxon>Actinocorallia</taxon>
    </lineage>
</organism>
<feature type="compositionally biased region" description="Low complexity" evidence="1">
    <location>
        <begin position="41"/>
        <end position="54"/>
    </location>
</feature>
<feature type="domain" description="FAS1" evidence="3">
    <location>
        <begin position="79"/>
        <end position="208"/>
    </location>
</feature>
<dbReference type="InterPro" id="IPR036378">
    <property type="entry name" value="FAS1_dom_sf"/>
</dbReference>
<comment type="caution">
    <text evidence="4">The sequence shown here is derived from an EMBL/GenBank/DDBJ whole genome shotgun (WGS) entry which is preliminary data.</text>
</comment>
<dbReference type="PANTHER" id="PTHR10900">
    <property type="entry name" value="PERIOSTIN-RELATED"/>
    <property type="match status" value="1"/>
</dbReference>
<evidence type="ECO:0000259" key="3">
    <source>
        <dbReference type="PROSITE" id="PS50213"/>
    </source>
</evidence>
<dbReference type="InterPro" id="IPR000782">
    <property type="entry name" value="FAS1_domain"/>
</dbReference>
<name>A0ABP6GE68_9ACTN</name>
<evidence type="ECO:0000256" key="2">
    <source>
        <dbReference type="SAM" id="SignalP"/>
    </source>
</evidence>
<proteinExistence type="predicted"/>
<keyword evidence="5" id="KW-1185">Reference proteome</keyword>
<protein>
    <submittedName>
        <fullName evidence="4">Fasciclin domain-containing protein</fullName>
    </submittedName>
</protein>
<evidence type="ECO:0000313" key="5">
    <source>
        <dbReference type="Proteomes" id="UP001501842"/>
    </source>
</evidence>
<dbReference type="PANTHER" id="PTHR10900:SF77">
    <property type="entry name" value="FI19380P1"/>
    <property type="match status" value="1"/>
</dbReference>
<dbReference type="InterPro" id="IPR050904">
    <property type="entry name" value="Adhesion/Biosynth-related"/>
</dbReference>